<comment type="catalytic activity">
    <reaction evidence="7">
        <text>dUMP + (6R)-5,10-methylene-5,6,7,8-tetrahydrofolate = 7,8-dihydrofolate + dTMP</text>
        <dbReference type="Rhea" id="RHEA:12104"/>
        <dbReference type="ChEBI" id="CHEBI:15636"/>
        <dbReference type="ChEBI" id="CHEBI:57451"/>
        <dbReference type="ChEBI" id="CHEBI:63528"/>
        <dbReference type="ChEBI" id="CHEBI:246422"/>
        <dbReference type="EC" id="2.1.1.45"/>
    </reaction>
</comment>
<gene>
    <name evidence="10" type="ORF">GPU96_01g00200</name>
    <name evidence="11" type="ORF">GPU96_01g01540</name>
</gene>
<dbReference type="Gene3D" id="3.30.572.10">
    <property type="entry name" value="Thymidylate synthase/dCMP hydroxymethylase domain"/>
    <property type="match status" value="1"/>
</dbReference>
<evidence type="ECO:0000313" key="11">
    <source>
        <dbReference type="EMBL" id="UTX42450.1"/>
    </source>
</evidence>
<evidence type="ECO:0000256" key="4">
    <source>
        <dbReference type="ARBA" id="ARBA00022603"/>
    </source>
</evidence>
<dbReference type="FunFam" id="3.30.572.10:FF:000013">
    <property type="entry name" value="Thymidylate synthase"/>
    <property type="match status" value="1"/>
</dbReference>
<dbReference type="HAMAP" id="MF_00008">
    <property type="entry name" value="Thymidy_synth_bact"/>
    <property type="match status" value="1"/>
</dbReference>
<keyword evidence="4" id="KW-0489">Methyltransferase</keyword>
<feature type="domain" description="Thymidylate synthase/dCMP hydroxymethylase" evidence="9">
    <location>
        <begin position="10"/>
        <end position="294"/>
    </location>
</feature>
<proteinExistence type="inferred from homology"/>
<accession>A0A9Q9C2U8</accession>
<dbReference type="GO" id="GO:0004799">
    <property type="term" value="F:thymidylate synthase activity"/>
    <property type="evidence" value="ECO:0007669"/>
    <property type="project" value="UniProtKB-EC"/>
</dbReference>
<dbReference type="AlphaFoldDB" id="A0A9Q9C2U8"/>
<sequence length="294" mass="33744">MPQEPRHPERQYLDLVKHILESGVKRMDRTGTGTLSVFGATMRFSLEDNTFPLLTTKRVFYKGVVEELLFFLRGQTDSKILEKKGVRIWERNGSKEFLQSLGIDREEGDLGPIYGFQWRHFGAPYETSGSSYEGKGVDQIKDVVDMIRKNPNSRRMVVCAWNPVALGEMALPPCHVLFQFNVMEGKLNCAMYQRSGDVGLGVPFNIASYSLLTIMVAHLTGLQPGEFVHFLGDTHIYLDHVDSLRLQLERVPRPFPKLFIRPKESRERLEDFEYEDFLLVGYDPHPPIKMDMSV</sequence>
<dbReference type="InterPro" id="IPR036926">
    <property type="entry name" value="Thymidate_synth/dCMP_Mease_sf"/>
</dbReference>
<dbReference type="GO" id="GO:0032259">
    <property type="term" value="P:methylation"/>
    <property type="evidence" value="ECO:0007669"/>
    <property type="project" value="UniProtKB-KW"/>
</dbReference>
<dbReference type="CDD" id="cd00351">
    <property type="entry name" value="TS_Pyrimidine_HMase"/>
    <property type="match status" value="1"/>
</dbReference>
<comment type="similarity">
    <text evidence="2">Belongs to the thymidylate synthase family.</text>
</comment>
<evidence type="ECO:0000256" key="7">
    <source>
        <dbReference type="ARBA" id="ARBA00047344"/>
    </source>
</evidence>
<evidence type="ECO:0000256" key="5">
    <source>
        <dbReference type="ARBA" id="ARBA00022679"/>
    </source>
</evidence>
<dbReference type="InterPro" id="IPR020940">
    <property type="entry name" value="Thymidylate_synthase_AS"/>
</dbReference>
<dbReference type="Proteomes" id="UP001059546">
    <property type="component" value="Chromosome I"/>
</dbReference>
<reference evidence="11" key="1">
    <citation type="submission" date="2021-05" db="EMBL/GenBank/DDBJ databases">
        <title>Encephalitozoon hellem ATCC 50604 Complete Genome.</title>
        <authorList>
            <person name="Mascarenhas dos Santos A.C."/>
            <person name="Julian A.T."/>
            <person name="Pombert J.-F."/>
        </authorList>
    </citation>
    <scope>NUCLEOTIDE SEQUENCE</scope>
    <source>
        <strain evidence="11">ATCC 50604</strain>
    </source>
</reference>
<dbReference type="EMBL" id="CP075147">
    <property type="protein sequence ID" value="UTX42319.1"/>
    <property type="molecule type" value="Genomic_DNA"/>
</dbReference>
<evidence type="ECO:0000259" key="9">
    <source>
        <dbReference type="Pfam" id="PF00303"/>
    </source>
</evidence>
<keyword evidence="5" id="KW-0808">Transferase</keyword>
<dbReference type="GO" id="GO:0005739">
    <property type="term" value="C:mitochondrion"/>
    <property type="evidence" value="ECO:0007669"/>
    <property type="project" value="TreeGrafter"/>
</dbReference>
<dbReference type="NCBIfam" id="NF002497">
    <property type="entry name" value="PRK01827.1-3"/>
    <property type="match status" value="1"/>
</dbReference>
<evidence type="ECO:0000313" key="10">
    <source>
        <dbReference type="EMBL" id="UTX42319.1"/>
    </source>
</evidence>
<dbReference type="SUPFAM" id="SSF55831">
    <property type="entry name" value="Thymidylate synthase/dCMP hydroxymethylase"/>
    <property type="match status" value="1"/>
</dbReference>
<dbReference type="Pfam" id="PF00303">
    <property type="entry name" value="Thymidylat_synt"/>
    <property type="match status" value="1"/>
</dbReference>
<dbReference type="NCBIfam" id="TIGR03284">
    <property type="entry name" value="thym_sym"/>
    <property type="match status" value="1"/>
</dbReference>
<organism evidence="11 12">
    <name type="scientific">Encephalitozoon hellem</name>
    <name type="common">Microsporidian parasite</name>
    <dbReference type="NCBI Taxonomy" id="27973"/>
    <lineage>
        <taxon>Eukaryota</taxon>
        <taxon>Fungi</taxon>
        <taxon>Fungi incertae sedis</taxon>
        <taxon>Microsporidia</taxon>
        <taxon>Unikaryonidae</taxon>
        <taxon>Encephalitozoon</taxon>
    </lineage>
</organism>
<dbReference type="PANTHER" id="PTHR11548:SF2">
    <property type="entry name" value="THYMIDYLATE SYNTHASE"/>
    <property type="match status" value="1"/>
</dbReference>
<dbReference type="InterPro" id="IPR045097">
    <property type="entry name" value="Thymidate_synth/dCMP_Mease"/>
</dbReference>
<feature type="active site" evidence="8">
    <location>
        <position position="174"/>
    </location>
</feature>
<evidence type="ECO:0000256" key="8">
    <source>
        <dbReference type="PROSITE-ProRule" id="PRU10016"/>
    </source>
</evidence>
<dbReference type="EMBL" id="CP075147">
    <property type="protein sequence ID" value="UTX42450.1"/>
    <property type="molecule type" value="Genomic_DNA"/>
</dbReference>
<keyword evidence="6" id="KW-0545">Nucleotide biosynthesis</keyword>
<evidence type="ECO:0000256" key="3">
    <source>
        <dbReference type="ARBA" id="ARBA00011947"/>
    </source>
</evidence>
<comment type="pathway">
    <text evidence="1">Pyrimidine metabolism; dTTP biosynthesis.</text>
</comment>
<dbReference type="PANTHER" id="PTHR11548">
    <property type="entry name" value="THYMIDYLATE SYNTHASE 1"/>
    <property type="match status" value="1"/>
</dbReference>
<dbReference type="InterPro" id="IPR023451">
    <property type="entry name" value="Thymidate_synth/dCMP_Mease_dom"/>
</dbReference>
<dbReference type="PROSITE" id="PS00091">
    <property type="entry name" value="THYMIDYLATE_SYNTHASE"/>
    <property type="match status" value="1"/>
</dbReference>
<evidence type="ECO:0000313" key="12">
    <source>
        <dbReference type="Proteomes" id="UP001059546"/>
    </source>
</evidence>
<dbReference type="InterPro" id="IPR000398">
    <property type="entry name" value="Thymidylate_synthase"/>
</dbReference>
<evidence type="ECO:0000256" key="2">
    <source>
        <dbReference type="ARBA" id="ARBA00009972"/>
    </source>
</evidence>
<dbReference type="GO" id="GO:0006231">
    <property type="term" value="P:dTMP biosynthetic process"/>
    <property type="evidence" value="ECO:0007669"/>
    <property type="project" value="InterPro"/>
</dbReference>
<evidence type="ECO:0000256" key="1">
    <source>
        <dbReference type="ARBA" id="ARBA00004992"/>
    </source>
</evidence>
<name>A0A9Q9C2U8_ENCHE</name>
<protein>
    <recommendedName>
        <fullName evidence="3">thymidylate synthase</fullName>
        <ecNumber evidence="3">2.1.1.45</ecNumber>
    </recommendedName>
</protein>
<evidence type="ECO:0000256" key="6">
    <source>
        <dbReference type="ARBA" id="ARBA00022727"/>
    </source>
</evidence>
<dbReference type="EC" id="2.1.1.45" evidence="3"/>
<dbReference type="PRINTS" id="PR00108">
    <property type="entry name" value="THYMDSNTHASE"/>
</dbReference>
<dbReference type="GO" id="GO:0005829">
    <property type="term" value="C:cytosol"/>
    <property type="evidence" value="ECO:0007669"/>
    <property type="project" value="TreeGrafter"/>
</dbReference>